<dbReference type="CDD" id="cd06260">
    <property type="entry name" value="DUF820-like"/>
    <property type="match status" value="1"/>
</dbReference>
<dbReference type="SUPFAM" id="SSF52980">
    <property type="entry name" value="Restriction endonuclease-like"/>
    <property type="match status" value="1"/>
</dbReference>
<dbReference type="AlphaFoldDB" id="G4T2Y6"/>
<keyword evidence="3" id="KW-1185">Reference proteome</keyword>
<name>G4T2Y6_META2</name>
<dbReference type="Gene3D" id="3.90.1570.10">
    <property type="entry name" value="tt1808, chain A"/>
    <property type="match status" value="1"/>
</dbReference>
<proteinExistence type="predicted"/>
<feature type="domain" description="Putative restriction endonuclease" evidence="1">
    <location>
        <begin position="12"/>
        <end position="161"/>
    </location>
</feature>
<evidence type="ECO:0000313" key="2">
    <source>
        <dbReference type="EMBL" id="CCE23639.1"/>
    </source>
</evidence>
<dbReference type="RefSeq" id="WP_014148431.1">
    <property type="nucleotide sequence ID" value="NC_016112.1"/>
</dbReference>
<dbReference type="InterPro" id="IPR011335">
    <property type="entry name" value="Restrct_endonuc-II-like"/>
</dbReference>
<accession>G4T2Y6</accession>
<dbReference type="InterPro" id="IPR012296">
    <property type="entry name" value="Nuclease_put_TT1808"/>
</dbReference>
<sequence>MSFPATTEPMSPEEFLEWEERQKDKHEFIGGEIFAMVGVTRQHATIAGNLFRFLGNHLAGTPCRVYMADMKLKLANAFFYPDVFVTCSESDHKAERYMSEPRLIIEVLSESTEAYDRGEKFANYRKFSSLAEYVLIDLVAHKAEIFRRDDTGHCVLYEFCENEPFFFKRRLGNRLRYAFRECRLISFINYPNRNQVNAICKLPA</sequence>
<dbReference type="Proteomes" id="UP000008315">
    <property type="component" value="Chromosome"/>
</dbReference>
<dbReference type="KEGG" id="mah:MEALZ_1953"/>
<dbReference type="Pfam" id="PF05685">
    <property type="entry name" value="Uma2"/>
    <property type="match status" value="1"/>
</dbReference>
<evidence type="ECO:0000259" key="1">
    <source>
        <dbReference type="Pfam" id="PF05685"/>
    </source>
</evidence>
<reference evidence="3" key="1">
    <citation type="journal article" date="2012" name="J. Bacteriol.">
        <title>Genome sequence of the haloalkaliphilic methanotrophic bacterium Methylomicrobium alcaliphilum 20Z.</title>
        <authorList>
            <person name="Vuilleumier S."/>
            <person name="Khmelenina V.N."/>
            <person name="Bringel F."/>
            <person name="Reshetnikov A.S."/>
            <person name="Lajus A."/>
            <person name="Mangenot S."/>
            <person name="Rouy Z."/>
            <person name="Op den Camp H.J."/>
            <person name="Jetten M.S."/>
            <person name="Dispirito A.A."/>
            <person name="Dunfield P."/>
            <person name="Klotz M.G."/>
            <person name="Semrau J.D."/>
            <person name="Stein L.Y."/>
            <person name="Barbe V."/>
            <person name="Medigue C."/>
            <person name="Trotsenko Y.A."/>
            <person name="Kalyuzhnaya M.G."/>
        </authorList>
    </citation>
    <scope>NUCLEOTIDE SEQUENCE [LARGE SCALE GENOMIC DNA]</scope>
    <source>
        <strain evidence="3">DSM 19304 / NCIMB 14124 / VKM B-2133 / 20Z</strain>
    </source>
</reference>
<evidence type="ECO:0000313" key="3">
    <source>
        <dbReference type="Proteomes" id="UP000008315"/>
    </source>
</evidence>
<dbReference type="PANTHER" id="PTHR36558">
    <property type="entry name" value="GLR1098 PROTEIN"/>
    <property type="match status" value="1"/>
</dbReference>
<gene>
    <name evidence="2" type="ordered locus">MEALZ_1953</name>
</gene>
<dbReference type="InterPro" id="IPR008538">
    <property type="entry name" value="Uma2"/>
</dbReference>
<dbReference type="HOGENOM" id="CLU_076312_6_2_6"/>
<protein>
    <recommendedName>
        <fullName evidence="1">Putative restriction endonuclease domain-containing protein</fullName>
    </recommendedName>
</protein>
<dbReference type="STRING" id="1091494.MEALZ_1953"/>
<dbReference type="PATRIC" id="fig|271065.3.peg.2011"/>
<dbReference type="EMBL" id="FO082060">
    <property type="protein sequence ID" value="CCE23639.1"/>
    <property type="molecule type" value="Genomic_DNA"/>
</dbReference>
<dbReference type="PANTHER" id="PTHR36558:SF1">
    <property type="entry name" value="RESTRICTION ENDONUCLEASE DOMAIN-CONTAINING PROTEIN-RELATED"/>
    <property type="match status" value="1"/>
</dbReference>
<organism evidence="2 3">
    <name type="scientific">Methylotuvimicrobium alcaliphilum (strain DSM 19304 / NCIMB 14124 / VKM B-2133 / 20Z)</name>
    <name type="common">Methylomicrobium alcaliphilum</name>
    <dbReference type="NCBI Taxonomy" id="1091494"/>
    <lineage>
        <taxon>Bacteria</taxon>
        <taxon>Pseudomonadati</taxon>
        <taxon>Pseudomonadota</taxon>
        <taxon>Gammaproteobacteria</taxon>
        <taxon>Methylococcales</taxon>
        <taxon>Methylococcaceae</taxon>
        <taxon>Methylotuvimicrobium</taxon>
    </lineage>
</organism>